<feature type="coiled-coil region" evidence="1">
    <location>
        <begin position="58"/>
        <end position="85"/>
    </location>
</feature>
<gene>
    <name evidence="2" type="ORF">HC248_00366</name>
    <name evidence="3" type="ORF">HC248_00480</name>
    <name evidence="4" type="ORF">HC248_01593</name>
</gene>
<organism evidence="2 5">
    <name type="scientific">Polaromonas vacuolata</name>
    <dbReference type="NCBI Taxonomy" id="37448"/>
    <lineage>
        <taxon>Bacteria</taxon>
        <taxon>Pseudomonadati</taxon>
        <taxon>Pseudomonadota</taxon>
        <taxon>Betaproteobacteria</taxon>
        <taxon>Burkholderiales</taxon>
        <taxon>Comamonadaceae</taxon>
        <taxon>Polaromonas</taxon>
    </lineage>
</organism>
<evidence type="ECO:0000313" key="3">
    <source>
        <dbReference type="EMBL" id="QJC55202.1"/>
    </source>
</evidence>
<evidence type="ECO:0000313" key="5">
    <source>
        <dbReference type="Proteomes" id="UP000502041"/>
    </source>
</evidence>
<keyword evidence="5" id="KW-1185">Reference proteome</keyword>
<dbReference type="EMBL" id="CP051461">
    <property type="protein sequence ID" value="QJC55202.1"/>
    <property type="molecule type" value="Genomic_DNA"/>
</dbReference>
<evidence type="ECO:0000313" key="2">
    <source>
        <dbReference type="EMBL" id="QJC55103.1"/>
    </source>
</evidence>
<dbReference type="GO" id="GO:0003677">
    <property type="term" value="F:DNA binding"/>
    <property type="evidence" value="ECO:0007669"/>
    <property type="project" value="InterPro"/>
</dbReference>
<proteinExistence type="predicted"/>
<accession>A0A6H2H5M1</accession>
<dbReference type="GO" id="GO:0006313">
    <property type="term" value="P:DNA transposition"/>
    <property type="evidence" value="ECO:0007669"/>
    <property type="project" value="InterPro"/>
</dbReference>
<dbReference type="GO" id="GO:0004803">
    <property type="term" value="F:transposase activity"/>
    <property type="evidence" value="ECO:0007669"/>
    <property type="project" value="InterPro"/>
</dbReference>
<keyword evidence="1" id="KW-0175">Coiled coil</keyword>
<dbReference type="EMBL" id="CP051461">
    <property type="protein sequence ID" value="QJC55103.1"/>
    <property type="molecule type" value="Genomic_DNA"/>
</dbReference>
<reference evidence="2 5" key="1">
    <citation type="submission" date="2020-04" db="EMBL/GenBank/DDBJ databases">
        <title>Complete genome of a Psychrophilic, Marine, Gas Vacuolate Bacterium Polaromonas vacuolata KCTC 22033T.</title>
        <authorList>
            <person name="Hwang K."/>
            <person name="Kim K.M."/>
        </authorList>
    </citation>
    <scope>NUCLEOTIDE SEQUENCE [LARGE SCALE GENOMIC DNA]</scope>
    <source>
        <strain evidence="2 5">KCTC 22033</strain>
    </source>
</reference>
<evidence type="ECO:0000313" key="4">
    <source>
        <dbReference type="EMBL" id="QJC56291.1"/>
    </source>
</evidence>
<dbReference type="KEGG" id="pvac:HC248_01593"/>
<sequence length="100" mass="11351">MSKHHSEQFRQQAVEHVLNHPGQSVANTAKLLGVGYSTLDKWMRVHRTSIGVTASAALSIDQQRLRTLERENAHLREVNDILKKAHVYFVKNPSLPSTRL</sequence>
<protein>
    <submittedName>
        <fullName evidence="2">Insertion element IS6110 uncharacterized 12.0 kDa protein</fullName>
    </submittedName>
</protein>
<evidence type="ECO:0000256" key="1">
    <source>
        <dbReference type="SAM" id="Coils"/>
    </source>
</evidence>
<name>A0A6H2H5M1_9BURK</name>
<dbReference type="Proteomes" id="UP000502041">
    <property type="component" value="Chromosome"/>
</dbReference>
<dbReference type="SUPFAM" id="SSF46689">
    <property type="entry name" value="Homeodomain-like"/>
    <property type="match status" value="1"/>
</dbReference>
<dbReference type="InterPro" id="IPR002514">
    <property type="entry name" value="Transposase_8"/>
</dbReference>
<dbReference type="Gene3D" id="1.10.10.60">
    <property type="entry name" value="Homeodomain-like"/>
    <property type="match status" value="1"/>
</dbReference>
<dbReference type="InterPro" id="IPR009057">
    <property type="entry name" value="Homeodomain-like_sf"/>
</dbReference>
<dbReference type="KEGG" id="pvac:HC248_00366"/>
<dbReference type="AlphaFoldDB" id="A0A6H2H5M1"/>
<dbReference type="KEGG" id="pvac:HC248_00480"/>
<dbReference type="EMBL" id="CP051461">
    <property type="protein sequence ID" value="QJC56291.1"/>
    <property type="molecule type" value="Genomic_DNA"/>
</dbReference>
<dbReference type="Pfam" id="PF01527">
    <property type="entry name" value="HTH_Tnp_1"/>
    <property type="match status" value="1"/>
</dbReference>